<keyword evidence="1" id="KW-0732">Signal</keyword>
<keyword evidence="3" id="KW-1185">Reference proteome</keyword>
<accession>D2R3D8</accession>
<dbReference type="EMBL" id="CP001848">
    <property type="protein sequence ID" value="ADB15169.1"/>
    <property type="molecule type" value="Genomic_DNA"/>
</dbReference>
<dbReference type="eggNOG" id="ENOG50302YQ">
    <property type="taxonomic scope" value="Bacteria"/>
</dbReference>
<evidence type="ECO:0000313" key="2">
    <source>
        <dbReference type="EMBL" id="ADB15169.1"/>
    </source>
</evidence>
<name>D2R3D8_PIRSD</name>
<feature type="signal peptide" evidence="1">
    <location>
        <begin position="1"/>
        <end position="30"/>
    </location>
</feature>
<dbReference type="Proteomes" id="UP000001887">
    <property type="component" value="Chromosome"/>
</dbReference>
<feature type="chain" id="PRO_5003034535" evidence="1">
    <location>
        <begin position="31"/>
        <end position="563"/>
    </location>
</feature>
<organism evidence="2 3">
    <name type="scientific">Pirellula staleyi (strain ATCC 27377 / DSM 6068 / ICPB 4128)</name>
    <name type="common">Pirella staleyi</name>
    <dbReference type="NCBI Taxonomy" id="530564"/>
    <lineage>
        <taxon>Bacteria</taxon>
        <taxon>Pseudomonadati</taxon>
        <taxon>Planctomycetota</taxon>
        <taxon>Planctomycetia</taxon>
        <taxon>Pirellulales</taxon>
        <taxon>Pirellulaceae</taxon>
        <taxon>Pirellula</taxon>
    </lineage>
</organism>
<sequence precursor="true">MNCVSLSRGFTRTVVAAASAIAILLSSAMAAVAADAKPIAVVSIAGVKKLQDDVKYLTAAAGVEEEGKSVVALLRLYTPGIDPNKPIGVVLLPHEGDIEELIFLPVTNLKAFLTVLEPQIGEPLSTEGGIMEFDDGQKLFVKEQAGWAFAARNKAMLATVPQDPTPWLGDMPKTHTIAAKILVKNIPQDVLAAGMDEIKYAFERSLDLLSDVGPDVNPDDAAKTGRGLVTALEKQVNETDEMLFGLTIDPTTKKLTFEVKQLAIDGSDLAKQFALASDTKTNFAGFIMPGAAVHGNFSGKMSEDDVKQFAATLTAARKDLLNRIENDPVLTPERREGSKKYATRLFDLLDEALKDGKIDGGFSVMLEPKSFTVVAGGHFAKAAEFEQIFKDLAVDAQGEPDLPELKANVSSHGGVNFHTVSQAVPEDWSEARDVIGDKAIWTIGTSKTALYVAFGRNGESLLKQVIDNSATSADKTVPPSRVTVAMLPIFKFLASIDERPLLPLVVKAVEDANAGDKILFSQEPVERGISAKMSIEEGVLRPIGVAVKEAIKTFFGNGDDSEL</sequence>
<evidence type="ECO:0000313" key="3">
    <source>
        <dbReference type="Proteomes" id="UP000001887"/>
    </source>
</evidence>
<protein>
    <submittedName>
        <fullName evidence="2">Uncharacterized protein</fullName>
    </submittedName>
</protein>
<dbReference type="AlphaFoldDB" id="D2R3D8"/>
<proteinExistence type="predicted"/>
<reference evidence="2 3" key="1">
    <citation type="journal article" date="2009" name="Stand. Genomic Sci.">
        <title>Complete genome sequence of Pirellula staleyi type strain (ATCC 27377).</title>
        <authorList>
            <person name="Clum A."/>
            <person name="Tindall B.J."/>
            <person name="Sikorski J."/>
            <person name="Ivanova N."/>
            <person name="Mavrommatis K."/>
            <person name="Lucas S."/>
            <person name="Glavina del Rio T."/>
            <person name="Nolan M."/>
            <person name="Chen F."/>
            <person name="Tice H."/>
            <person name="Pitluck S."/>
            <person name="Cheng J.F."/>
            <person name="Chertkov O."/>
            <person name="Brettin T."/>
            <person name="Han C."/>
            <person name="Detter J.C."/>
            <person name="Kuske C."/>
            <person name="Bruce D."/>
            <person name="Goodwin L."/>
            <person name="Ovchinikova G."/>
            <person name="Pati A."/>
            <person name="Mikhailova N."/>
            <person name="Chen A."/>
            <person name="Palaniappan K."/>
            <person name="Land M."/>
            <person name="Hauser L."/>
            <person name="Chang Y.J."/>
            <person name="Jeffries C.D."/>
            <person name="Chain P."/>
            <person name="Rohde M."/>
            <person name="Goker M."/>
            <person name="Bristow J."/>
            <person name="Eisen J.A."/>
            <person name="Markowitz V."/>
            <person name="Hugenholtz P."/>
            <person name="Kyrpides N.C."/>
            <person name="Klenk H.P."/>
            <person name="Lapidus A."/>
        </authorList>
    </citation>
    <scope>NUCLEOTIDE SEQUENCE [LARGE SCALE GENOMIC DNA]</scope>
    <source>
        <strain evidence="3">ATCC 27377 / DSM 6068 / ICPB 4128</strain>
    </source>
</reference>
<evidence type="ECO:0000256" key="1">
    <source>
        <dbReference type="SAM" id="SignalP"/>
    </source>
</evidence>
<dbReference type="OrthoDB" id="227550at2"/>
<gene>
    <name evidence="2" type="ordered locus">Psta_0481</name>
</gene>
<dbReference type="HOGENOM" id="CLU_471626_0_0_0"/>
<dbReference type="KEGG" id="psl:Psta_0481"/>